<dbReference type="Pfam" id="PF20194">
    <property type="entry name" value="DUF6557"/>
    <property type="match status" value="1"/>
</dbReference>
<dbReference type="RefSeq" id="WP_071868683.1">
    <property type="nucleotide sequence ID" value="NZ_BJUG01000001.1"/>
</dbReference>
<evidence type="ECO:0000313" key="2">
    <source>
        <dbReference type="Proteomes" id="UP000321361"/>
    </source>
</evidence>
<gene>
    <name evidence="1" type="ORF">ETH01_00990</name>
</gene>
<dbReference type="OrthoDB" id="2200370at2"/>
<comment type="caution">
    <text evidence="1">The sequence shown here is derived from an EMBL/GenBank/DDBJ whole genome shotgun (WGS) entry which is preliminary data.</text>
</comment>
<reference evidence="1 2" key="1">
    <citation type="submission" date="2019-07" db="EMBL/GenBank/DDBJ databases">
        <title>Whole genome shotgun sequence of Enterococcus thailandicus NBRC 101867.</title>
        <authorList>
            <person name="Hosoyama A."/>
            <person name="Uohara A."/>
            <person name="Ohji S."/>
            <person name="Ichikawa N."/>
        </authorList>
    </citation>
    <scope>NUCLEOTIDE SEQUENCE [LARGE SCALE GENOMIC DNA]</scope>
    <source>
        <strain evidence="1 2">NBRC 101867</strain>
    </source>
</reference>
<dbReference type="EMBL" id="BJUG01000001">
    <property type="protein sequence ID" value="GEK35812.1"/>
    <property type="molecule type" value="Genomic_DNA"/>
</dbReference>
<accession>A0A510W9C8</accession>
<organism evidence="1 2">
    <name type="scientific">Enterococcus thailandicus</name>
    <dbReference type="NCBI Taxonomy" id="417368"/>
    <lineage>
        <taxon>Bacteria</taxon>
        <taxon>Bacillati</taxon>
        <taxon>Bacillota</taxon>
        <taxon>Bacilli</taxon>
        <taxon>Lactobacillales</taxon>
        <taxon>Enterococcaceae</taxon>
        <taxon>Enterococcus</taxon>
    </lineage>
</organism>
<sequence length="146" mass="17212">MESIGTKLYKSLVGELNNQIIKYLKEQYLEDFSIERIAERVVAFKKVIESANESDVGIDKCKLIISKEIDDFEESNVYWHISLIDENDDMYAIDFIPLIELLSYPVEGYQENVALIGDVIWELTFDGWIVEEQQKRISEMKKWYEE</sequence>
<evidence type="ECO:0000313" key="1">
    <source>
        <dbReference type="EMBL" id="GEK35812.1"/>
    </source>
</evidence>
<name>A0A510W9C8_ENTTH</name>
<proteinExistence type="predicted"/>
<dbReference type="InterPro" id="IPR046687">
    <property type="entry name" value="DUF6557"/>
</dbReference>
<protein>
    <submittedName>
        <fullName evidence="1">Uncharacterized protein</fullName>
    </submittedName>
</protein>
<dbReference type="AlphaFoldDB" id="A0A510W9C8"/>
<dbReference type="Proteomes" id="UP000321361">
    <property type="component" value="Unassembled WGS sequence"/>
</dbReference>